<evidence type="ECO:0000313" key="1">
    <source>
        <dbReference type="EMBL" id="KAJ9109194.1"/>
    </source>
</evidence>
<sequence>MPNKVIKTGCSIFRHPRQNNFLPIPPKVAEPLPNLGDKIRLYIQDHFNDTHPDAFKHDIVQLGELRKKYVEGSSGPEVHHEVVTGLSNFNSDPTISLSSITYERAAVLYNIAAVYASLAGAENRSEIEGIKRALAYTQNAAGVLSYIRTNLLPTLEREQSSASGIAAAKSIGQDMTSSFIGALEKFCLAEAQECFWQRAVIDKYKNGLIAKLAMQAWTSHVTVKRYHFEAAAQYRLSMDDLEKGRYGDEIARLQLAETLAKKALDAVKPGLSTAVASDLRSLQGILASSLKRAIRDNDLVYVQPIPPVTQLASITPAAMVKPVTPAAVENSLEWLMHEGGGALFSGLVPYGVHLALRSITALERPTTLPPALLQKAEEVQMQGGMAKVQALLQEVSRVAKYDADTLEEVRSLGSLVDDAQADIRSQVFDILDQEAMEEEMLHERYADIDTIRQPSHQANAHLVEQAEKYRSTLTQAKKSDGDVLLKWQEWVNLIGILAGGENALERHIPSSGRGNPEADITPTIRSLRSLLEDLEDARNHRARLVAEAQRVVQQDDIRSLVVQEAARLAHGGSGDVQTDWFEDIFEKELAKYHRLIEEMQGQQAKQERLLANIRAQNDIFVDEKQEDARVKHREKKLQEMEMAYWKWREIVGNCEEGIRFYNGFAELLVKFKESVQSWVYGRRSELRQVLDCRHVLDWSLADYEPHCSAMLSHLEARLEAAAREPETPSPAHRDDTAPSAPTGTEETQYPVEERQYHFQAAPTLPSAPTFTLPPPDSSAWQSAEDFLPPPPPAHKPSQHAPSREVPTQALSQVSLDSPSAPSRRKSTRSSRPPDTEENPFQARPSRRKGGGVV</sequence>
<proteinExistence type="predicted"/>
<organism evidence="1 2">
    <name type="scientific">Naganishia friedmannii</name>
    <dbReference type="NCBI Taxonomy" id="89922"/>
    <lineage>
        <taxon>Eukaryota</taxon>
        <taxon>Fungi</taxon>
        <taxon>Dikarya</taxon>
        <taxon>Basidiomycota</taxon>
        <taxon>Agaricomycotina</taxon>
        <taxon>Tremellomycetes</taxon>
        <taxon>Filobasidiales</taxon>
        <taxon>Filobasidiaceae</taxon>
        <taxon>Naganishia</taxon>
    </lineage>
</organism>
<reference evidence="1" key="1">
    <citation type="submission" date="2023-04" db="EMBL/GenBank/DDBJ databases">
        <title>Draft Genome sequencing of Naganishia species isolated from polar environments using Oxford Nanopore Technology.</title>
        <authorList>
            <person name="Leo P."/>
            <person name="Venkateswaran K."/>
        </authorList>
    </citation>
    <scope>NUCLEOTIDE SEQUENCE</scope>
    <source>
        <strain evidence="1">MNA-CCFEE 5423</strain>
    </source>
</reference>
<dbReference type="EMBL" id="JASBWT010000001">
    <property type="protein sequence ID" value="KAJ9109194.1"/>
    <property type="molecule type" value="Genomic_DNA"/>
</dbReference>
<protein>
    <submittedName>
        <fullName evidence="1">Uncharacterized protein</fullName>
    </submittedName>
</protein>
<gene>
    <name evidence="1" type="ORF">QFC21_000523</name>
</gene>
<evidence type="ECO:0000313" key="2">
    <source>
        <dbReference type="Proteomes" id="UP001227268"/>
    </source>
</evidence>
<accession>A0ACC2WBT4</accession>
<dbReference type="Proteomes" id="UP001227268">
    <property type="component" value="Unassembled WGS sequence"/>
</dbReference>
<keyword evidence="2" id="KW-1185">Reference proteome</keyword>
<comment type="caution">
    <text evidence="1">The sequence shown here is derived from an EMBL/GenBank/DDBJ whole genome shotgun (WGS) entry which is preliminary data.</text>
</comment>
<name>A0ACC2WBT4_9TREE</name>